<feature type="transmembrane region" description="Helical" evidence="1">
    <location>
        <begin position="104"/>
        <end position="123"/>
    </location>
</feature>
<proteinExistence type="predicted"/>
<protein>
    <submittedName>
        <fullName evidence="2">Uncharacterized protein</fullName>
    </submittedName>
</protein>
<evidence type="ECO:0000313" key="3">
    <source>
        <dbReference type="Proteomes" id="UP000234271"/>
    </source>
</evidence>
<evidence type="ECO:0000313" key="2">
    <source>
        <dbReference type="EMBL" id="AUI67410.1"/>
    </source>
</evidence>
<feature type="transmembrane region" description="Helical" evidence="1">
    <location>
        <begin position="77"/>
        <end position="98"/>
    </location>
</feature>
<keyword evidence="1" id="KW-1133">Transmembrane helix</keyword>
<name>A0A2N9YAC8_9GAMM</name>
<dbReference type="EMBL" id="CP018889">
    <property type="protein sequence ID" value="AUI67410.1"/>
    <property type="molecule type" value="Genomic_DNA"/>
</dbReference>
<feature type="transmembrane region" description="Helical" evidence="1">
    <location>
        <begin position="6"/>
        <end position="31"/>
    </location>
</feature>
<accession>A0A2N9YAC8</accession>
<evidence type="ECO:0000256" key="1">
    <source>
        <dbReference type="SAM" id="Phobius"/>
    </source>
</evidence>
<keyword evidence="1" id="KW-0812">Transmembrane</keyword>
<dbReference type="AlphaFoldDB" id="A0A2N9YAC8"/>
<organism evidence="2 3">
    <name type="scientific">Beggiatoa leptomitoformis</name>
    <dbReference type="NCBI Taxonomy" id="288004"/>
    <lineage>
        <taxon>Bacteria</taxon>
        <taxon>Pseudomonadati</taxon>
        <taxon>Pseudomonadota</taxon>
        <taxon>Gammaproteobacteria</taxon>
        <taxon>Thiotrichales</taxon>
        <taxon>Thiotrichaceae</taxon>
        <taxon>Beggiatoa</taxon>
    </lineage>
</organism>
<dbReference type="RefSeq" id="WP_062149899.1">
    <property type="nucleotide sequence ID" value="NZ_CP012373.2"/>
</dbReference>
<keyword evidence="1" id="KW-0472">Membrane</keyword>
<dbReference type="InterPro" id="IPR001611">
    <property type="entry name" value="Leu-rich_rpt"/>
</dbReference>
<gene>
    <name evidence="2" type="ORF">BLE401_01000</name>
</gene>
<sequence>MFWRVFLEFVLFFGAVSLAVFFALGFFRYLFSVTTSSSPPPQIESSGNLQNLSLNDNMLQELTGVKSLHYLQQNKELTFFGVFAGISLVLTSSCFVVLDNNVALATFIMVILTLIGIGAIFFYRQQHRQKRYRHLFALLQEVDNFNNTIKNIYVLDQLQAAGNPVNLSERDAILEALTIIRVELVRALTTEKILRENPTFNPEQFHCDLSTLHALQVNKETSEYGKLLDIALQVGLSVHDKMRAFIQERHV</sequence>
<dbReference type="Proteomes" id="UP000234271">
    <property type="component" value="Chromosome"/>
</dbReference>
<dbReference type="OrthoDB" id="510625at2"/>
<dbReference type="PROSITE" id="PS51450">
    <property type="entry name" value="LRR"/>
    <property type="match status" value="1"/>
</dbReference>
<keyword evidence="3" id="KW-1185">Reference proteome</keyword>
<reference evidence="3" key="1">
    <citation type="submission" date="2016-12" db="EMBL/GenBank/DDBJ databases">
        <title>Complete Genome Sequence of Beggiatoa leptomitiformis D-401.</title>
        <authorList>
            <person name="Fomenkov A."/>
            <person name="Vincze T."/>
            <person name="Grabovich M."/>
            <person name="Anton B.P."/>
            <person name="Dubinina G."/>
            <person name="Orlova M."/>
            <person name="Belousova E."/>
            <person name="Roberts R.J."/>
        </authorList>
    </citation>
    <scope>NUCLEOTIDE SEQUENCE [LARGE SCALE GENOMIC DNA]</scope>
    <source>
        <strain evidence="3">D-401</strain>
    </source>
</reference>